<sequence length="162" mass="18437">MLCNECGKNEASVHVTHIINGKKTENHLCEDCARKNQSILNSTFSMENLFSAMLNNAFNGATYLPSKGCSTCGMTYDEFRNMGKFGCSHCIETFKPKLMPVVKNIQGYDIHQGKIPMRAGGDYKVQKDIEKLKLQLKQMIEQEEYEKAAQIRDKIRDMENKS</sequence>
<feature type="domain" description="UVR" evidence="1">
    <location>
        <begin position="126"/>
        <end position="161"/>
    </location>
</feature>
<gene>
    <name evidence="2" type="ORF">J2Z76_000512</name>
</gene>
<dbReference type="PROSITE" id="PS50151">
    <property type="entry name" value="UVR"/>
    <property type="match status" value="1"/>
</dbReference>
<dbReference type="InterPro" id="IPR025542">
    <property type="entry name" value="YacH"/>
</dbReference>
<dbReference type="GO" id="GO:0016301">
    <property type="term" value="F:kinase activity"/>
    <property type="evidence" value="ECO:0007669"/>
    <property type="project" value="UniProtKB-KW"/>
</dbReference>
<keyword evidence="3" id="KW-1185">Reference proteome</keyword>
<dbReference type="SUPFAM" id="SSF46600">
    <property type="entry name" value="C-terminal UvrC-binding domain of UvrB"/>
    <property type="match status" value="1"/>
</dbReference>
<name>A0ABS4GAF3_9FIRM</name>
<evidence type="ECO:0000313" key="2">
    <source>
        <dbReference type="EMBL" id="MBP1924659.1"/>
    </source>
</evidence>
<evidence type="ECO:0000313" key="3">
    <source>
        <dbReference type="Proteomes" id="UP001519342"/>
    </source>
</evidence>
<dbReference type="InterPro" id="IPR056102">
    <property type="entry name" value="DUF7685"/>
</dbReference>
<dbReference type="EMBL" id="JAGGKS010000001">
    <property type="protein sequence ID" value="MBP1924659.1"/>
    <property type="molecule type" value="Genomic_DNA"/>
</dbReference>
<dbReference type="InterPro" id="IPR036876">
    <property type="entry name" value="UVR_dom_sf"/>
</dbReference>
<evidence type="ECO:0000259" key="1">
    <source>
        <dbReference type="PROSITE" id="PS50151"/>
    </source>
</evidence>
<dbReference type="PANTHER" id="PTHR38430:SF1">
    <property type="entry name" value="PROTEIN-ARGININE KINASE ACTIVATOR PROTEIN"/>
    <property type="match status" value="1"/>
</dbReference>
<keyword evidence="2" id="KW-0418">Kinase</keyword>
<dbReference type="Proteomes" id="UP001519342">
    <property type="component" value="Unassembled WGS sequence"/>
</dbReference>
<accession>A0ABS4GAF3</accession>
<protein>
    <submittedName>
        <fullName evidence="2">Protein arginine kinase activator</fullName>
    </submittedName>
</protein>
<dbReference type="Pfam" id="PF24734">
    <property type="entry name" value="DUF7685"/>
    <property type="match status" value="1"/>
</dbReference>
<dbReference type="PANTHER" id="PTHR38430">
    <property type="entry name" value="PROTEIN-ARGININE KINASE ACTIVATOR PROTEIN"/>
    <property type="match status" value="1"/>
</dbReference>
<proteinExistence type="predicted"/>
<reference evidence="2 3" key="1">
    <citation type="submission" date="2021-03" db="EMBL/GenBank/DDBJ databases">
        <title>Genomic Encyclopedia of Type Strains, Phase IV (KMG-IV): sequencing the most valuable type-strain genomes for metagenomic binning, comparative biology and taxonomic classification.</title>
        <authorList>
            <person name="Goeker M."/>
        </authorList>
    </citation>
    <scope>NUCLEOTIDE SEQUENCE [LARGE SCALE GENOMIC DNA]</scope>
    <source>
        <strain evidence="2 3">DSM 24004</strain>
    </source>
</reference>
<dbReference type="Gene3D" id="4.10.860.10">
    <property type="entry name" value="UVR domain"/>
    <property type="match status" value="1"/>
</dbReference>
<keyword evidence="2" id="KW-0808">Transferase</keyword>
<dbReference type="Pfam" id="PF02151">
    <property type="entry name" value="UVR"/>
    <property type="match status" value="1"/>
</dbReference>
<organism evidence="2 3">
    <name type="scientific">Sedimentibacter acidaminivorans</name>
    <dbReference type="NCBI Taxonomy" id="913099"/>
    <lineage>
        <taxon>Bacteria</taxon>
        <taxon>Bacillati</taxon>
        <taxon>Bacillota</taxon>
        <taxon>Tissierellia</taxon>
        <taxon>Sedimentibacter</taxon>
    </lineage>
</organism>
<dbReference type="InterPro" id="IPR001943">
    <property type="entry name" value="UVR_dom"/>
</dbReference>
<dbReference type="PIRSF" id="PIRSF015034">
    <property type="entry name" value="YacH"/>
    <property type="match status" value="1"/>
</dbReference>
<dbReference type="RefSeq" id="WP_209510407.1">
    <property type="nucleotide sequence ID" value="NZ_JAGGKS010000001.1"/>
</dbReference>
<comment type="caution">
    <text evidence="2">The sequence shown here is derived from an EMBL/GenBank/DDBJ whole genome shotgun (WGS) entry which is preliminary data.</text>
</comment>